<evidence type="ECO:0000256" key="2">
    <source>
        <dbReference type="ARBA" id="ARBA00022630"/>
    </source>
</evidence>
<keyword evidence="5" id="KW-0560">Oxidoreductase</keyword>
<evidence type="ECO:0000256" key="3">
    <source>
        <dbReference type="ARBA" id="ARBA00022643"/>
    </source>
</evidence>
<dbReference type="GeneID" id="57346757"/>
<reference evidence="7 8" key="1">
    <citation type="submission" date="2020-05" db="EMBL/GenBank/DDBJ databases">
        <title>Whole Genome Sequences of Enterobacteriales Associated with the International Space Station.</title>
        <authorList>
            <person name="Bharadwaj A."/>
            <person name="Daudu R."/>
            <person name="Singh N."/>
            <person name="Wood J."/>
            <person name="Debieu M."/>
            <person name="Mason C."/>
            <person name="Wang C."/>
            <person name="Venkateswaran K."/>
        </authorList>
    </citation>
    <scope>NUCLEOTIDE SEQUENCE [LARGE SCALE GENOMIC DNA]</scope>
    <source>
        <strain evidence="7 8">IF5SW-B1</strain>
    </source>
</reference>
<proteinExistence type="predicted"/>
<evidence type="ECO:0000256" key="1">
    <source>
        <dbReference type="ARBA" id="ARBA00001917"/>
    </source>
</evidence>
<dbReference type="GO" id="GO:0010181">
    <property type="term" value="F:FMN binding"/>
    <property type="evidence" value="ECO:0007669"/>
    <property type="project" value="InterPro"/>
</dbReference>
<evidence type="ECO:0000259" key="6">
    <source>
        <dbReference type="Pfam" id="PF00724"/>
    </source>
</evidence>
<comment type="cofactor">
    <cofactor evidence="1">
        <name>FMN</name>
        <dbReference type="ChEBI" id="CHEBI:58210"/>
    </cofactor>
</comment>
<keyword evidence="4" id="KW-0521">NADP</keyword>
<dbReference type="Proteomes" id="UP000566985">
    <property type="component" value="Unassembled WGS sequence"/>
</dbReference>
<dbReference type="PANTHER" id="PTHR43303">
    <property type="entry name" value="NADPH DEHYDROGENASE C23G7.10C-RELATED"/>
    <property type="match status" value="1"/>
</dbReference>
<evidence type="ECO:0000256" key="4">
    <source>
        <dbReference type="ARBA" id="ARBA00022857"/>
    </source>
</evidence>
<dbReference type="SUPFAM" id="SSF51395">
    <property type="entry name" value="FMN-linked oxidoreductases"/>
    <property type="match status" value="1"/>
</dbReference>
<dbReference type="InterPro" id="IPR044152">
    <property type="entry name" value="YqjM-like"/>
</dbReference>
<dbReference type="InterPro" id="IPR001155">
    <property type="entry name" value="OxRdtase_FMN_N"/>
</dbReference>
<accession>A0A7Y6TT81</accession>
<name>A0A7Y6TT81_9GAMM</name>
<evidence type="ECO:0000256" key="5">
    <source>
        <dbReference type="ARBA" id="ARBA00023002"/>
    </source>
</evidence>
<keyword evidence="3" id="KW-0288">FMN</keyword>
<dbReference type="AlphaFoldDB" id="A0A7Y6TT81"/>
<dbReference type="CDD" id="cd02932">
    <property type="entry name" value="OYE_YqiM_FMN"/>
    <property type="match status" value="1"/>
</dbReference>
<keyword evidence="2" id="KW-0285">Flavoprotein</keyword>
<comment type="caution">
    <text evidence="7">The sequence shown here is derived from an EMBL/GenBank/DDBJ whole genome shotgun (WGS) entry which is preliminary data.</text>
</comment>
<dbReference type="Pfam" id="PF00724">
    <property type="entry name" value="Oxidored_FMN"/>
    <property type="match status" value="1"/>
</dbReference>
<feature type="domain" description="NADH:flavin oxidoreductase/NADH oxidase N-terminal" evidence="6">
    <location>
        <begin position="8"/>
        <end position="343"/>
    </location>
</feature>
<dbReference type="EMBL" id="JABWPM010000020">
    <property type="protein sequence ID" value="NUY98011.1"/>
    <property type="molecule type" value="Genomic_DNA"/>
</dbReference>
<dbReference type="Gene3D" id="3.20.20.70">
    <property type="entry name" value="Aldolase class I"/>
    <property type="match status" value="1"/>
</dbReference>
<dbReference type="InterPro" id="IPR013785">
    <property type="entry name" value="Aldolase_TIM"/>
</dbReference>
<evidence type="ECO:0000313" key="7">
    <source>
        <dbReference type="EMBL" id="NUY98011.1"/>
    </source>
</evidence>
<dbReference type="RefSeq" id="WP_069729293.1">
    <property type="nucleotide sequence ID" value="NZ_JABWPE010000020.1"/>
</dbReference>
<evidence type="ECO:0000313" key="8">
    <source>
        <dbReference type="Proteomes" id="UP000566985"/>
    </source>
</evidence>
<dbReference type="GO" id="GO:0003959">
    <property type="term" value="F:NADPH dehydrogenase activity"/>
    <property type="evidence" value="ECO:0007669"/>
    <property type="project" value="InterPro"/>
</dbReference>
<organism evidence="7 8">
    <name type="scientific">Pantoea brenneri</name>
    <dbReference type="NCBI Taxonomy" id="472694"/>
    <lineage>
        <taxon>Bacteria</taxon>
        <taxon>Pseudomonadati</taxon>
        <taxon>Pseudomonadota</taxon>
        <taxon>Gammaproteobacteria</taxon>
        <taxon>Enterobacterales</taxon>
        <taxon>Erwiniaceae</taxon>
        <taxon>Pantoea</taxon>
    </lineage>
</organism>
<dbReference type="PANTHER" id="PTHR43303:SF4">
    <property type="entry name" value="NADPH DEHYDROGENASE C23G7.10C-RELATED"/>
    <property type="match status" value="1"/>
</dbReference>
<sequence>MADLIESYNIKDITLRNRIVASPMCQYQAKKGLVNDWHRSHYAMLARGGVGLLIVEATAVTPEGRITPGDLGLWNDDQIEGFSAIATSIRQAGAVAGIQLGHAGRKAGCTPPWQGGAPLDRQDPQAWTPVAASAIPYLPDSDYIPDEMSLADIRQTINAFRDAALRAVTAGFEWLELHFAHGFLAQSFLSAKTNRRQDQYGGSLQNRARFMLEVVEAVKTVWPVALPLTVRLGVVEFDTCAENHFGESLEVIRWLKEAGVDLIDVSLALSTPDEQIPWAPDFMVPYAERVRSETGIAVSSSWMISSATQASHFIQEGKLDLVFFARRLLSNPHWVFEAARELKLTAPESVLPEPYAYWLKEWAE</sequence>
<dbReference type="GO" id="GO:0050661">
    <property type="term" value="F:NADP binding"/>
    <property type="evidence" value="ECO:0007669"/>
    <property type="project" value="InterPro"/>
</dbReference>
<protein>
    <submittedName>
        <fullName evidence="7">NADH:flavin oxidoreductase/NADH oxidase</fullName>
    </submittedName>
</protein>
<gene>
    <name evidence="7" type="ORF">HU668_16255</name>
</gene>